<dbReference type="CDD" id="cd10229">
    <property type="entry name" value="ASKHA_NBD_HSP70_HSPA12"/>
    <property type="match status" value="1"/>
</dbReference>
<dbReference type="PANTHER" id="PTHR14187">
    <property type="entry name" value="ALPHA KINASE/ELONGATION FACTOR 2 KINASE"/>
    <property type="match status" value="1"/>
</dbReference>
<dbReference type="Pfam" id="PF00012">
    <property type="entry name" value="HSP70"/>
    <property type="match status" value="1"/>
</dbReference>
<dbReference type="Proteomes" id="UP000006671">
    <property type="component" value="Unassembled WGS sequence"/>
</dbReference>
<dbReference type="InterPro" id="IPR013126">
    <property type="entry name" value="Hsp_70_fam"/>
</dbReference>
<evidence type="ECO:0000313" key="4">
    <source>
        <dbReference type="EMBL" id="EFC46699.1"/>
    </source>
</evidence>
<dbReference type="KEGG" id="ngr:NAEGRDRAFT_79007"/>
<dbReference type="RefSeq" id="XP_002679443.1">
    <property type="nucleotide sequence ID" value="XM_002679397.1"/>
</dbReference>
<dbReference type="AlphaFoldDB" id="D2V8J9"/>
<dbReference type="EMBL" id="GG738857">
    <property type="protein sequence ID" value="EFC46699.1"/>
    <property type="molecule type" value="Genomic_DNA"/>
</dbReference>
<keyword evidence="5" id="KW-1185">Reference proteome</keyword>
<feature type="compositionally biased region" description="Acidic residues" evidence="3">
    <location>
        <begin position="81"/>
        <end position="97"/>
    </location>
</feature>
<dbReference type="OrthoDB" id="2963168at2759"/>
<dbReference type="Gene3D" id="3.30.420.40">
    <property type="match status" value="2"/>
</dbReference>
<evidence type="ECO:0000256" key="3">
    <source>
        <dbReference type="SAM" id="MobiDB-lite"/>
    </source>
</evidence>
<dbReference type="InterPro" id="IPR043129">
    <property type="entry name" value="ATPase_NBD"/>
</dbReference>
<dbReference type="OMA" id="IVREYEC"/>
<proteinExistence type="predicted"/>
<sequence length="590" mass="67092">MSTSTLIKPQAGKNFVVCIDFGSSGSGSSILFVKDEDKIFTLKTYPDSPNVVYNKNMSCILYEDGKRHSIGYTARKTMFFENDDEDSDEDSGEDSDRDSDSESEESHGSTSTAPSKKSATPLKDRKFIRDLKIQFMEATKDEKEISIPEIVISNDGTTKSLLDVMADYLSMLFTDFIMKSLKNNDSSVKKTDVRWCITVPANYSEHQKSLMRKVACKAKIIDKENCDESDLIIISEPDAATMFCMKHKAKSKPLTNGETFMVVDAGGGTVDVSCHMLENGKLKELAVQKAELCGSTFIDREFIKILEENCDNFKEFTEKNPETLVKILSIWEDVKRGTLTVDKKLTFDTSPMFKKAKPNSSIYKSRSTKIALTDEQMKRIFDSQVSKALKLIDEVYRDYEEDYPSRKMDHLFIVGGLGDNGYFQNRIKERFEKKFKEILIPLFCSTALSYGVGVMEEFEEGHHAESKYKVINGKHMAVDVLDVFVEQREEVEIDREIVREYECLPGATQIDVVLYSSIKRREAIPYIDSPLVSKEETITIPFRDSSKEADRRVFIKFFFGKSELMITVENAQGEVKEIKRDFEANSLALK</sequence>
<dbReference type="GO" id="GO:0140662">
    <property type="term" value="F:ATP-dependent protein folding chaperone"/>
    <property type="evidence" value="ECO:0007669"/>
    <property type="project" value="InterPro"/>
</dbReference>
<dbReference type="STRING" id="5762.D2V8J9"/>
<dbReference type="GO" id="GO:0005524">
    <property type="term" value="F:ATP binding"/>
    <property type="evidence" value="ECO:0007669"/>
    <property type="project" value="UniProtKB-KW"/>
</dbReference>
<dbReference type="InParanoid" id="D2V8J9"/>
<dbReference type="Gene3D" id="3.90.640.10">
    <property type="entry name" value="Actin, Chain A, domain 4"/>
    <property type="match status" value="1"/>
</dbReference>
<protein>
    <submittedName>
        <fullName evidence="4">Predicted protein</fullName>
    </submittedName>
</protein>
<feature type="compositionally biased region" description="Basic and acidic residues" evidence="3">
    <location>
        <begin position="98"/>
        <end position="107"/>
    </location>
</feature>
<gene>
    <name evidence="4" type="ORF">NAEGRDRAFT_79007</name>
</gene>
<keyword evidence="1" id="KW-0547">Nucleotide-binding</keyword>
<feature type="compositionally biased region" description="Low complexity" evidence="3">
    <location>
        <begin position="109"/>
        <end position="121"/>
    </location>
</feature>
<dbReference type="VEuPathDB" id="AmoebaDB:NAEGRDRAFT_79007"/>
<evidence type="ECO:0000256" key="1">
    <source>
        <dbReference type="ARBA" id="ARBA00022741"/>
    </source>
</evidence>
<dbReference type="GeneID" id="8860024"/>
<keyword evidence="2" id="KW-0067">ATP-binding</keyword>
<accession>D2V8J9</accession>
<feature type="region of interest" description="Disordered" evidence="3">
    <location>
        <begin position="81"/>
        <end position="121"/>
    </location>
</feature>
<dbReference type="SUPFAM" id="SSF53067">
    <property type="entry name" value="Actin-like ATPase domain"/>
    <property type="match status" value="2"/>
</dbReference>
<dbReference type="eggNOG" id="KOG0101">
    <property type="taxonomic scope" value="Eukaryota"/>
</dbReference>
<name>D2V8J9_NAEGR</name>
<evidence type="ECO:0000256" key="2">
    <source>
        <dbReference type="ARBA" id="ARBA00022840"/>
    </source>
</evidence>
<reference evidence="4 5" key="1">
    <citation type="journal article" date="2010" name="Cell">
        <title>The genome of Naegleria gruberi illuminates early eukaryotic versatility.</title>
        <authorList>
            <person name="Fritz-Laylin L.K."/>
            <person name="Prochnik S.E."/>
            <person name="Ginger M.L."/>
            <person name="Dacks J.B."/>
            <person name="Carpenter M.L."/>
            <person name="Field M.C."/>
            <person name="Kuo A."/>
            <person name="Paredez A."/>
            <person name="Chapman J."/>
            <person name="Pham J."/>
            <person name="Shu S."/>
            <person name="Neupane R."/>
            <person name="Cipriano M."/>
            <person name="Mancuso J."/>
            <person name="Tu H."/>
            <person name="Salamov A."/>
            <person name="Lindquist E."/>
            <person name="Shapiro H."/>
            <person name="Lucas S."/>
            <person name="Grigoriev I.V."/>
            <person name="Cande W.Z."/>
            <person name="Fulton C."/>
            <person name="Rokhsar D.S."/>
            <person name="Dawson S.C."/>
        </authorList>
    </citation>
    <scope>NUCLEOTIDE SEQUENCE [LARGE SCALE GENOMIC DNA]</scope>
    <source>
        <strain evidence="4 5">NEG-M</strain>
    </source>
</reference>
<dbReference type="PANTHER" id="PTHR14187:SF5">
    <property type="entry name" value="HEAT SHOCK 70 KDA PROTEIN 12A"/>
    <property type="match status" value="1"/>
</dbReference>
<evidence type="ECO:0000313" key="5">
    <source>
        <dbReference type="Proteomes" id="UP000006671"/>
    </source>
</evidence>
<organism evidence="5">
    <name type="scientific">Naegleria gruberi</name>
    <name type="common">Amoeba</name>
    <dbReference type="NCBI Taxonomy" id="5762"/>
    <lineage>
        <taxon>Eukaryota</taxon>
        <taxon>Discoba</taxon>
        <taxon>Heterolobosea</taxon>
        <taxon>Tetramitia</taxon>
        <taxon>Eutetramitia</taxon>
        <taxon>Vahlkampfiidae</taxon>
        <taxon>Naegleria</taxon>
    </lineage>
</organism>